<feature type="transmembrane region" description="Helical" evidence="7">
    <location>
        <begin position="293"/>
        <end position="312"/>
    </location>
</feature>
<comment type="subcellular location">
    <subcellularLocation>
        <location evidence="1">Membrane</location>
        <topology evidence="1">Multi-pass membrane protein</topology>
    </subcellularLocation>
</comment>
<feature type="transmembrane region" description="Helical" evidence="7">
    <location>
        <begin position="344"/>
        <end position="366"/>
    </location>
</feature>
<dbReference type="GeneID" id="24266040"/>
<organism evidence="8 9">
    <name type="scientific">Plasmodium fragile</name>
    <dbReference type="NCBI Taxonomy" id="5857"/>
    <lineage>
        <taxon>Eukaryota</taxon>
        <taxon>Sar</taxon>
        <taxon>Alveolata</taxon>
        <taxon>Apicomplexa</taxon>
        <taxon>Aconoidasida</taxon>
        <taxon>Haemosporida</taxon>
        <taxon>Plasmodiidae</taxon>
        <taxon>Plasmodium</taxon>
        <taxon>Plasmodium (Plasmodium)</taxon>
    </lineage>
</organism>
<evidence type="ECO:0008006" key="10">
    <source>
        <dbReference type="Google" id="ProtNLM"/>
    </source>
</evidence>
<evidence type="ECO:0000256" key="1">
    <source>
        <dbReference type="ARBA" id="ARBA00004141"/>
    </source>
</evidence>
<feature type="transmembrane region" description="Helical" evidence="7">
    <location>
        <begin position="82"/>
        <end position="102"/>
    </location>
</feature>
<dbReference type="OMA" id="GIDDHWF"/>
<evidence type="ECO:0000256" key="5">
    <source>
        <dbReference type="ARBA" id="ARBA00022989"/>
    </source>
</evidence>
<accession>A0A0D9QQX1</accession>
<reference evidence="8 9" key="1">
    <citation type="submission" date="2014-03" db="EMBL/GenBank/DDBJ databases">
        <title>The Genome Sequence of Plasmodium fragile nilgiri.</title>
        <authorList>
            <consortium name="The Broad Institute Genomics Platform"/>
            <consortium name="The Broad Institute Genome Sequencing Center for Infectious Disease"/>
            <person name="Neafsey D."/>
            <person name="Duraisingh M."/>
            <person name="Young S.K."/>
            <person name="Zeng Q."/>
            <person name="Gargeya S."/>
            <person name="Abouelleil A."/>
            <person name="Alvarado L."/>
            <person name="Chapman S.B."/>
            <person name="Gainer-Dewar J."/>
            <person name="Goldberg J."/>
            <person name="Griggs A."/>
            <person name="Gujja S."/>
            <person name="Hansen M."/>
            <person name="Howarth C."/>
            <person name="Imamovic A."/>
            <person name="Larimer J."/>
            <person name="Pearson M."/>
            <person name="Poon T.W."/>
            <person name="Priest M."/>
            <person name="Roberts A."/>
            <person name="Saif S."/>
            <person name="Shea T."/>
            <person name="Sykes S."/>
            <person name="Wortman J."/>
            <person name="Nusbaum C."/>
            <person name="Birren B."/>
        </authorList>
    </citation>
    <scope>NUCLEOTIDE SEQUENCE [LARGE SCALE GENOMIC DNA]</scope>
    <source>
        <strain evidence="9">nilgiri</strain>
    </source>
</reference>
<proteinExistence type="inferred from homology"/>
<dbReference type="PANTHER" id="PTHR31585">
    <property type="entry name" value="FOLATE-BIOPTERIN TRANSPORTER 1, CHLOROPLASTIC"/>
    <property type="match status" value="1"/>
</dbReference>
<feature type="transmembrane region" description="Helical" evidence="7">
    <location>
        <begin position="257"/>
        <end position="278"/>
    </location>
</feature>
<dbReference type="EMBL" id="KQ001650">
    <property type="protein sequence ID" value="KJP89515.1"/>
    <property type="molecule type" value="Genomic_DNA"/>
</dbReference>
<feature type="transmembrane region" description="Helical" evidence="7">
    <location>
        <begin position="207"/>
        <end position="226"/>
    </location>
</feature>
<feature type="transmembrane region" description="Helical" evidence="7">
    <location>
        <begin position="51"/>
        <end position="70"/>
    </location>
</feature>
<feature type="transmembrane region" description="Helical" evidence="7">
    <location>
        <begin position="114"/>
        <end position="132"/>
    </location>
</feature>
<keyword evidence="3" id="KW-0813">Transport</keyword>
<keyword evidence="6 7" id="KW-0472">Membrane</keyword>
<dbReference type="GO" id="GO:0016020">
    <property type="term" value="C:membrane"/>
    <property type="evidence" value="ECO:0007669"/>
    <property type="project" value="UniProtKB-SubCell"/>
</dbReference>
<dbReference type="SUPFAM" id="SSF103473">
    <property type="entry name" value="MFS general substrate transporter"/>
    <property type="match status" value="1"/>
</dbReference>
<dbReference type="InterPro" id="IPR036259">
    <property type="entry name" value="MFS_trans_sf"/>
</dbReference>
<keyword evidence="4 7" id="KW-0812">Transmembrane</keyword>
<evidence type="ECO:0000256" key="4">
    <source>
        <dbReference type="ARBA" id="ARBA00022692"/>
    </source>
</evidence>
<keyword evidence="9" id="KW-1185">Reference proteome</keyword>
<dbReference type="RefSeq" id="XP_012333793.1">
    <property type="nucleotide sequence ID" value="XM_012478370.1"/>
</dbReference>
<evidence type="ECO:0000256" key="6">
    <source>
        <dbReference type="ARBA" id="ARBA00023136"/>
    </source>
</evidence>
<dbReference type="OrthoDB" id="754047at2759"/>
<dbReference type="Gene3D" id="1.20.1250.20">
    <property type="entry name" value="MFS general substrate transporter like domains"/>
    <property type="match status" value="1"/>
</dbReference>
<gene>
    <name evidence="8" type="ORF">AK88_00726</name>
</gene>
<evidence type="ECO:0000256" key="7">
    <source>
        <dbReference type="SAM" id="Phobius"/>
    </source>
</evidence>
<dbReference type="AlphaFoldDB" id="A0A0D9QQX1"/>
<dbReference type="Pfam" id="PF03092">
    <property type="entry name" value="BT1"/>
    <property type="match status" value="1"/>
</dbReference>
<comment type="similarity">
    <text evidence="2">Belongs to the major facilitator superfamily. Folate-biopterin transporter (TC 2.A.71) family.</text>
</comment>
<dbReference type="InterPro" id="IPR039309">
    <property type="entry name" value="BT1"/>
</dbReference>
<evidence type="ECO:0000256" key="3">
    <source>
        <dbReference type="ARBA" id="ARBA00022448"/>
    </source>
</evidence>
<dbReference type="VEuPathDB" id="PlasmoDB:AK88_00726"/>
<evidence type="ECO:0000313" key="8">
    <source>
        <dbReference type="EMBL" id="KJP89515.1"/>
    </source>
</evidence>
<dbReference type="CDD" id="cd17484">
    <property type="entry name" value="MFS_FBT"/>
    <property type="match status" value="1"/>
</dbReference>
<keyword evidence="5 7" id="KW-1133">Transmembrane helix</keyword>
<feature type="transmembrane region" description="Helical" evidence="7">
    <location>
        <begin position="138"/>
        <end position="158"/>
    </location>
</feature>
<feature type="transmembrane region" description="Helical" evidence="7">
    <location>
        <begin position="179"/>
        <end position="201"/>
    </location>
</feature>
<name>A0A0D9QQX1_PLAFR</name>
<evidence type="ECO:0000256" key="2">
    <source>
        <dbReference type="ARBA" id="ARBA00007015"/>
    </source>
</evidence>
<sequence length="499" mass="56164">MEKHTSYETCSTLTIESSGSVTENSYLIEKIVNDEEDPEDDSIYNKVSSSLIAMLQGVEVLCNLSILYLFKDNYKVHPATLSVILSLIKLPWSIKLLWAIISDSFPIWGFRRKYYLLLGSLLCILSLIALGTISHTNITVTVGLLMIYFFGSSLCNVIGEAQVVTSSRKGTVKCSAQNVSIFFGFRKLSFAIMSYLSGYLLSVITKQHIFLIGAFLPVLVLTASFFTKEKKSYKKCSMKDQVKCIYDMVKIPHVKNFIIFIFLLMSMPSCGSTLFFYMTNELKFSPDLLGKMAMFQSLASLIAILSYMFLFSTVDVNKLILYSTIIITPLCLLPLIVVTKMNHFLYLPNTLFIITDTVLIEFIAEFQTMPILVKCSRIIPAGFESTIYSLFLSVHNLAVIMSSFLSSFLTYGLHITSRNFKNLPLMIIICCLTNIIPILFLYLFPVFNETPKDVQKTPSSPHPYGTYETTHCVSPDNSDADEETCLSRDLGVGSILEQF</sequence>
<dbReference type="Proteomes" id="UP000054561">
    <property type="component" value="Unassembled WGS sequence"/>
</dbReference>
<feature type="transmembrane region" description="Helical" evidence="7">
    <location>
        <begin position="319"/>
        <end position="338"/>
    </location>
</feature>
<feature type="transmembrane region" description="Helical" evidence="7">
    <location>
        <begin position="423"/>
        <end position="444"/>
    </location>
</feature>
<dbReference type="PANTHER" id="PTHR31585:SF0">
    <property type="entry name" value="FOLATE-BIOPTERIN TRANSPORTER 1, CHLOROPLASTIC"/>
    <property type="match status" value="1"/>
</dbReference>
<feature type="transmembrane region" description="Helical" evidence="7">
    <location>
        <begin position="387"/>
        <end position="411"/>
    </location>
</feature>
<protein>
    <recommendedName>
        <fullName evidence="10">Folate transporter 1</fullName>
    </recommendedName>
</protein>
<evidence type="ECO:0000313" key="9">
    <source>
        <dbReference type="Proteomes" id="UP000054561"/>
    </source>
</evidence>